<dbReference type="Pfam" id="PF13783">
    <property type="entry name" value="DUF4177"/>
    <property type="match status" value="1"/>
</dbReference>
<comment type="caution">
    <text evidence="1">The sequence shown here is derived from an EMBL/GenBank/DDBJ whole genome shotgun (WGS) entry which is preliminary data.</text>
</comment>
<keyword evidence="2" id="KW-1185">Reference proteome</keyword>
<gene>
    <name evidence="1" type="ORF">EHV15_08210</name>
</gene>
<evidence type="ECO:0000313" key="2">
    <source>
        <dbReference type="Proteomes" id="UP000267017"/>
    </source>
</evidence>
<reference evidence="1 2" key="1">
    <citation type="submission" date="2018-11" db="EMBL/GenBank/DDBJ databases">
        <title>Genome sequencing of Paenibacillus sp. KCOM 3021 (= ChDC PVNT-B20).</title>
        <authorList>
            <person name="Kook J.-K."/>
            <person name="Park S.-N."/>
            <person name="Lim Y.K."/>
        </authorList>
    </citation>
    <scope>NUCLEOTIDE SEQUENCE [LARGE SCALE GENOMIC DNA]</scope>
    <source>
        <strain evidence="1 2">KCOM 3021</strain>
    </source>
</reference>
<dbReference type="AlphaFoldDB" id="A0A3P3TYK8"/>
<sequence>MEREPYKVEVSKLLIDATEWEIQEYLNKMFLEGWRLHSVTPMQVNGTVRNIVFIFEKGATII</sequence>
<protein>
    <submittedName>
        <fullName evidence="1">DUF4177 domain-containing protein</fullName>
    </submittedName>
</protein>
<dbReference type="RefSeq" id="WP_128630800.1">
    <property type="nucleotide sequence ID" value="NZ_RRCN01000001.1"/>
</dbReference>
<accession>A0A3P3TYK8</accession>
<dbReference type="OrthoDB" id="2991419at2"/>
<dbReference type="InterPro" id="IPR025234">
    <property type="entry name" value="YjzH-like"/>
</dbReference>
<dbReference type="EMBL" id="RRCN01000001">
    <property type="protein sequence ID" value="RRJ62920.1"/>
    <property type="molecule type" value="Genomic_DNA"/>
</dbReference>
<evidence type="ECO:0000313" key="1">
    <source>
        <dbReference type="EMBL" id="RRJ62920.1"/>
    </source>
</evidence>
<organism evidence="1 2">
    <name type="scientific">Paenibacillus oralis</name>
    <dbReference type="NCBI Taxonomy" id="2490856"/>
    <lineage>
        <taxon>Bacteria</taxon>
        <taxon>Bacillati</taxon>
        <taxon>Bacillota</taxon>
        <taxon>Bacilli</taxon>
        <taxon>Bacillales</taxon>
        <taxon>Paenibacillaceae</taxon>
        <taxon>Paenibacillus</taxon>
    </lineage>
</organism>
<dbReference type="Proteomes" id="UP000267017">
    <property type="component" value="Unassembled WGS sequence"/>
</dbReference>
<proteinExistence type="predicted"/>
<name>A0A3P3TYK8_9BACL</name>